<sequence length="228" mass="23324">MRRPAMHAARRAGCSLVLLAATGLAQAADKAPVQTPAKPVAKSATQPAIKPAAKPTVKPAPTPGAAPLAAATAPAEPLNPGQLDVADRVLTGVADCEFKQQISVQPVAGQHGHFEVRFQKARYVMVPRETATGAVRLEDPRSGMLWIQIPAKSMLMDSRRGQRVVDHCMQAEQRAAVAAVKDAATSLGIEPVSPTAAAPSLAATATATATATAPLASAAASAPSSQQP</sequence>
<evidence type="ECO:0000256" key="1">
    <source>
        <dbReference type="SAM" id="MobiDB-lite"/>
    </source>
</evidence>
<dbReference type="EMBL" id="JBBUTH010000001">
    <property type="protein sequence ID" value="MEK8049012.1"/>
    <property type="molecule type" value="Genomic_DNA"/>
</dbReference>
<keyword evidence="4" id="KW-1185">Reference proteome</keyword>
<comment type="caution">
    <text evidence="3">The sequence shown here is derived from an EMBL/GenBank/DDBJ whole genome shotgun (WGS) entry which is preliminary data.</text>
</comment>
<gene>
    <name evidence="3" type="ORF">AACH10_02055</name>
</gene>
<accession>A0ABU9CES8</accession>
<dbReference type="RefSeq" id="WP_341408686.1">
    <property type="nucleotide sequence ID" value="NZ_JBBUTH010000001.1"/>
</dbReference>
<name>A0ABU9CES8_9BURK</name>
<evidence type="ECO:0000313" key="4">
    <source>
        <dbReference type="Proteomes" id="UP001365405"/>
    </source>
</evidence>
<protein>
    <submittedName>
        <fullName evidence="3">Uncharacterized protein</fullName>
    </submittedName>
</protein>
<feature type="compositionally biased region" description="Low complexity" evidence="1">
    <location>
        <begin position="65"/>
        <end position="75"/>
    </location>
</feature>
<reference evidence="3 4" key="1">
    <citation type="submission" date="2024-04" db="EMBL/GenBank/DDBJ databases">
        <title>Novel species of the genus Ideonella isolated from streams.</title>
        <authorList>
            <person name="Lu H."/>
        </authorList>
    </citation>
    <scope>NUCLEOTIDE SEQUENCE [LARGE SCALE GENOMIC DNA]</scope>
    <source>
        <strain evidence="3 4">DXS22W</strain>
    </source>
</reference>
<feature type="chain" id="PRO_5046906791" evidence="2">
    <location>
        <begin position="28"/>
        <end position="228"/>
    </location>
</feature>
<feature type="region of interest" description="Disordered" evidence="1">
    <location>
        <begin position="32"/>
        <end position="75"/>
    </location>
</feature>
<evidence type="ECO:0000313" key="3">
    <source>
        <dbReference type="EMBL" id="MEK8049012.1"/>
    </source>
</evidence>
<organism evidence="3 4">
    <name type="scientific">Pseudaquabacterium inlustre</name>
    <dbReference type="NCBI Taxonomy" id="2984192"/>
    <lineage>
        <taxon>Bacteria</taxon>
        <taxon>Pseudomonadati</taxon>
        <taxon>Pseudomonadota</taxon>
        <taxon>Betaproteobacteria</taxon>
        <taxon>Burkholderiales</taxon>
        <taxon>Sphaerotilaceae</taxon>
        <taxon>Pseudaquabacterium</taxon>
    </lineage>
</organism>
<feature type="signal peptide" evidence="2">
    <location>
        <begin position="1"/>
        <end position="27"/>
    </location>
</feature>
<proteinExistence type="predicted"/>
<feature type="compositionally biased region" description="Low complexity" evidence="1">
    <location>
        <begin position="47"/>
        <end position="57"/>
    </location>
</feature>
<evidence type="ECO:0000256" key="2">
    <source>
        <dbReference type="SAM" id="SignalP"/>
    </source>
</evidence>
<keyword evidence="2" id="KW-0732">Signal</keyword>
<dbReference type="Proteomes" id="UP001365405">
    <property type="component" value="Unassembled WGS sequence"/>
</dbReference>